<reference evidence="1" key="1">
    <citation type="journal article" date="2020" name="Nature">
        <title>Giant virus diversity and host interactions through global metagenomics.</title>
        <authorList>
            <person name="Schulz F."/>
            <person name="Roux S."/>
            <person name="Paez-Espino D."/>
            <person name="Jungbluth S."/>
            <person name="Walsh D.A."/>
            <person name="Denef V.J."/>
            <person name="McMahon K.D."/>
            <person name="Konstantinidis K.T."/>
            <person name="Eloe-Fadrosh E.A."/>
            <person name="Kyrpides N.C."/>
            <person name="Woyke T."/>
        </authorList>
    </citation>
    <scope>NUCLEOTIDE SEQUENCE</scope>
    <source>
        <strain evidence="1">GVMAG-M-3300021425-30</strain>
    </source>
</reference>
<organism evidence="1">
    <name type="scientific">viral metagenome</name>
    <dbReference type="NCBI Taxonomy" id="1070528"/>
    <lineage>
        <taxon>unclassified sequences</taxon>
        <taxon>metagenomes</taxon>
        <taxon>organismal metagenomes</taxon>
    </lineage>
</organism>
<dbReference type="AlphaFoldDB" id="A0A6C0CPG8"/>
<name>A0A6C0CPG8_9ZZZZ</name>
<accession>A0A6C0CPG8</accession>
<proteinExistence type="predicted"/>
<evidence type="ECO:0000313" key="1">
    <source>
        <dbReference type="EMBL" id="QHT06498.1"/>
    </source>
</evidence>
<dbReference type="EMBL" id="MN739469">
    <property type="protein sequence ID" value="QHT06498.1"/>
    <property type="molecule type" value="Genomic_DNA"/>
</dbReference>
<sequence>MAQHCTNNQLNILNNNIGPNENIVNNGELSIVSMPIAHFFTSDALQIIKERANIPHHWSRARIANWLGDNDRIDLVTNGFIMLPVFHNLHIIPTNLVEIHLTLDDLYDWSREQIFNVAFPNNPVLEIIEYINRVPCNVVNLNRIRMRIPYYVEENNENEH</sequence>
<protein>
    <submittedName>
        <fullName evidence="1">Uncharacterized protein</fullName>
    </submittedName>
</protein>